<evidence type="ECO:0000313" key="8">
    <source>
        <dbReference type="EMBL" id="RIB23067.1"/>
    </source>
</evidence>
<feature type="transmembrane region" description="Helical" evidence="6">
    <location>
        <begin position="60"/>
        <end position="79"/>
    </location>
</feature>
<sequence>MFPLPYFVTYYETEENDSFLKKLFKPRPSHFIDIEDSNFHDTWNGEALINFKWNTFGKKYYFAIWMIYLVFFGSFIIVATLSDYISWPCQKILLIITTVLGFWHLFFEIRNITFSYKKYFSSLWSYLDLGAIIPAIVTSISWLINGSVPTGAITFTTLLLELKFIIYLRFIRYFGIYLAMIMNTADKVVAFLILFGLIILAFAHSLHLLLRSEIFQDSGINMFTQFGSSILAAYYMMVTGDSTPVSEWVSNENIIIMALMMFFFHFLY</sequence>
<dbReference type="GO" id="GO:0005886">
    <property type="term" value="C:plasma membrane"/>
    <property type="evidence" value="ECO:0007669"/>
    <property type="project" value="TreeGrafter"/>
</dbReference>
<feature type="transmembrane region" description="Helical" evidence="6">
    <location>
        <begin position="85"/>
        <end position="107"/>
    </location>
</feature>
<dbReference type="PANTHER" id="PTHR10582">
    <property type="entry name" value="TRANSIENT RECEPTOR POTENTIAL ION CHANNEL PROTEIN"/>
    <property type="match status" value="1"/>
</dbReference>
<dbReference type="OrthoDB" id="2441454at2759"/>
<dbReference type="GO" id="GO:0005216">
    <property type="term" value="F:monoatomic ion channel activity"/>
    <property type="evidence" value="ECO:0007669"/>
    <property type="project" value="InterPro"/>
</dbReference>
<evidence type="ECO:0000256" key="1">
    <source>
        <dbReference type="ARBA" id="ARBA00004141"/>
    </source>
</evidence>
<evidence type="ECO:0000313" key="9">
    <source>
        <dbReference type="Proteomes" id="UP000266673"/>
    </source>
</evidence>
<feature type="domain" description="Ion transport" evidence="7">
    <location>
        <begin position="60"/>
        <end position="266"/>
    </location>
</feature>
<dbReference type="GO" id="GO:0098703">
    <property type="term" value="P:calcium ion import across plasma membrane"/>
    <property type="evidence" value="ECO:0007669"/>
    <property type="project" value="TreeGrafter"/>
</dbReference>
<organism evidence="8 9">
    <name type="scientific">Gigaspora rosea</name>
    <dbReference type="NCBI Taxonomy" id="44941"/>
    <lineage>
        <taxon>Eukaryota</taxon>
        <taxon>Fungi</taxon>
        <taxon>Fungi incertae sedis</taxon>
        <taxon>Mucoromycota</taxon>
        <taxon>Glomeromycotina</taxon>
        <taxon>Glomeromycetes</taxon>
        <taxon>Diversisporales</taxon>
        <taxon>Gigasporaceae</taxon>
        <taxon>Gigaspora</taxon>
    </lineage>
</organism>
<name>A0A397VP41_9GLOM</name>
<proteinExistence type="predicted"/>
<accession>A0A397VP41</accession>
<keyword evidence="9" id="KW-1185">Reference proteome</keyword>
<dbReference type="Pfam" id="PF00520">
    <property type="entry name" value="Ion_trans"/>
    <property type="match status" value="1"/>
</dbReference>
<evidence type="ECO:0000256" key="2">
    <source>
        <dbReference type="ARBA" id="ARBA00022692"/>
    </source>
</evidence>
<comment type="subcellular location">
    <subcellularLocation>
        <location evidence="1">Membrane</location>
        <topology evidence="1">Multi-pass membrane protein</topology>
    </subcellularLocation>
</comment>
<evidence type="ECO:0000256" key="6">
    <source>
        <dbReference type="SAM" id="Phobius"/>
    </source>
</evidence>
<comment type="caution">
    <text evidence="8">The sequence shown here is derived from an EMBL/GenBank/DDBJ whole genome shotgun (WGS) entry which is preliminary data.</text>
</comment>
<dbReference type="PANTHER" id="PTHR10582:SF2">
    <property type="entry name" value="INACTIVE"/>
    <property type="match status" value="1"/>
</dbReference>
<evidence type="ECO:0000256" key="3">
    <source>
        <dbReference type="ARBA" id="ARBA00022737"/>
    </source>
</evidence>
<feature type="transmembrane region" description="Helical" evidence="6">
    <location>
        <begin position="119"/>
        <end position="144"/>
    </location>
</feature>
<reference evidence="8 9" key="1">
    <citation type="submission" date="2018-06" db="EMBL/GenBank/DDBJ databases">
        <title>Comparative genomics reveals the genomic features of Rhizophagus irregularis, R. cerebriforme, R. diaphanum and Gigaspora rosea, and their symbiotic lifestyle signature.</title>
        <authorList>
            <person name="Morin E."/>
            <person name="San Clemente H."/>
            <person name="Chen E.C.H."/>
            <person name="De La Providencia I."/>
            <person name="Hainaut M."/>
            <person name="Kuo A."/>
            <person name="Kohler A."/>
            <person name="Murat C."/>
            <person name="Tang N."/>
            <person name="Roy S."/>
            <person name="Loubradou J."/>
            <person name="Henrissat B."/>
            <person name="Grigoriev I.V."/>
            <person name="Corradi N."/>
            <person name="Roux C."/>
            <person name="Martin F.M."/>
        </authorList>
    </citation>
    <scope>NUCLEOTIDE SEQUENCE [LARGE SCALE GENOMIC DNA]</scope>
    <source>
        <strain evidence="8 9">DAOM 194757</strain>
    </source>
</reference>
<keyword evidence="3" id="KW-0677">Repeat</keyword>
<keyword evidence="5 6" id="KW-0472">Membrane</keyword>
<keyword evidence="2 6" id="KW-0812">Transmembrane</keyword>
<dbReference type="EMBL" id="QKWP01000280">
    <property type="protein sequence ID" value="RIB23067.1"/>
    <property type="molecule type" value="Genomic_DNA"/>
</dbReference>
<dbReference type="InterPro" id="IPR005821">
    <property type="entry name" value="Ion_trans_dom"/>
</dbReference>
<feature type="transmembrane region" description="Helical" evidence="6">
    <location>
        <begin position="188"/>
        <end position="206"/>
    </location>
</feature>
<evidence type="ECO:0000256" key="5">
    <source>
        <dbReference type="ARBA" id="ARBA00023136"/>
    </source>
</evidence>
<feature type="transmembrane region" description="Helical" evidence="6">
    <location>
        <begin position="164"/>
        <end position="181"/>
    </location>
</feature>
<feature type="transmembrane region" description="Helical" evidence="6">
    <location>
        <begin position="248"/>
        <end position="267"/>
    </location>
</feature>
<dbReference type="Proteomes" id="UP000266673">
    <property type="component" value="Unassembled WGS sequence"/>
</dbReference>
<evidence type="ECO:0000256" key="4">
    <source>
        <dbReference type="ARBA" id="ARBA00022989"/>
    </source>
</evidence>
<dbReference type="AlphaFoldDB" id="A0A397VP41"/>
<protein>
    <recommendedName>
        <fullName evidence="7">Ion transport domain-containing protein</fullName>
    </recommendedName>
</protein>
<gene>
    <name evidence="8" type="ORF">C2G38_910126</name>
</gene>
<keyword evidence="4 6" id="KW-1133">Transmembrane helix</keyword>
<dbReference type="InterPro" id="IPR024862">
    <property type="entry name" value="TRPV"/>
</dbReference>
<evidence type="ECO:0000259" key="7">
    <source>
        <dbReference type="Pfam" id="PF00520"/>
    </source>
</evidence>